<dbReference type="EMBL" id="AWGB01000022">
    <property type="protein sequence ID" value="ESQ90663.1"/>
    <property type="molecule type" value="Genomic_DNA"/>
</dbReference>
<dbReference type="RefSeq" id="WP_018079950.1">
    <property type="nucleotide sequence ID" value="NZ_AQWM01000001.1"/>
</dbReference>
<dbReference type="STRING" id="1121022.GCA_000376105_00271"/>
<keyword evidence="3 5" id="KW-1133">Transmembrane helix</keyword>
<evidence type="ECO:0000313" key="8">
    <source>
        <dbReference type="EMBL" id="ESQ90663.1"/>
    </source>
</evidence>
<dbReference type="GO" id="GO:0016020">
    <property type="term" value="C:membrane"/>
    <property type="evidence" value="ECO:0007669"/>
    <property type="project" value="UniProtKB-SubCell"/>
</dbReference>
<dbReference type="GO" id="GO:0000271">
    <property type="term" value="P:polysaccharide biosynthetic process"/>
    <property type="evidence" value="ECO:0007669"/>
    <property type="project" value="InterPro"/>
</dbReference>
<sequence length="393" mass="42518">MSGIDPVSASASVSGGAPDLSLIICTLNEGVAIRSVVEEVSAALGSIRHEIIVVDDNSSDNTAAEVLSLAQSHPHVRLHVRVNERGLSSAAIKGWDIAHGKYLGVMDGDGQHDPVAIRALADMIMAGDKDLVCVSRYIGQTDTGLSGLRDIGSKVATAATGMVLKVPLSDPMSGCFMMTRDYYMSARPKLTGIGFKILLDVAASSPIKPRFGEVKAALRQRQGGESKLDIRVVLDLGALLIEKATGGVLNARFVLFAGVGVTGVFVYAAVLFLCHHLFNTGESVPMYRFQKRLDDVLSFSLAIWVSMTWNFFVNNAITFRDKRLKGIAMFYGLLGFYFACSIGAILSLFMAVYMKDHLRIHYMVAGIVAALLSSVWNYFASKWLAWRTPKGSK</sequence>
<feature type="domain" description="GtrA/DPMS transmembrane" evidence="7">
    <location>
        <begin position="256"/>
        <end position="386"/>
    </location>
</feature>
<name>V4RH56_9CAUL</name>
<comment type="caution">
    <text evidence="8">The sequence shown here is derived from an EMBL/GenBank/DDBJ whole genome shotgun (WGS) entry which is preliminary data.</text>
</comment>
<dbReference type="SUPFAM" id="SSF53448">
    <property type="entry name" value="Nucleotide-diphospho-sugar transferases"/>
    <property type="match status" value="1"/>
</dbReference>
<feature type="transmembrane region" description="Helical" evidence="5">
    <location>
        <begin position="298"/>
        <end position="317"/>
    </location>
</feature>
<dbReference type="PATRIC" id="fig|1121022.4.peg.2409"/>
<dbReference type="InterPro" id="IPR050256">
    <property type="entry name" value="Glycosyltransferase_2"/>
</dbReference>
<evidence type="ECO:0000259" key="7">
    <source>
        <dbReference type="Pfam" id="PF04138"/>
    </source>
</evidence>
<comment type="subcellular location">
    <subcellularLocation>
        <location evidence="1">Membrane</location>
        <topology evidence="1">Multi-pass membrane protein</topology>
    </subcellularLocation>
</comment>
<dbReference type="InterPro" id="IPR007267">
    <property type="entry name" value="GtrA_DPMS_TM"/>
</dbReference>
<keyword evidence="4 5" id="KW-0472">Membrane</keyword>
<dbReference type="PANTHER" id="PTHR48090:SF7">
    <property type="entry name" value="RFBJ PROTEIN"/>
    <property type="match status" value="1"/>
</dbReference>
<dbReference type="Gene3D" id="3.90.550.10">
    <property type="entry name" value="Spore Coat Polysaccharide Biosynthesis Protein SpsA, Chain A"/>
    <property type="match status" value="1"/>
</dbReference>
<evidence type="ECO:0000256" key="1">
    <source>
        <dbReference type="ARBA" id="ARBA00004141"/>
    </source>
</evidence>
<evidence type="ECO:0008006" key="10">
    <source>
        <dbReference type="Google" id="ProtNLM"/>
    </source>
</evidence>
<dbReference type="InterPro" id="IPR029044">
    <property type="entry name" value="Nucleotide-diphossugar_trans"/>
</dbReference>
<keyword evidence="2 5" id="KW-0812">Transmembrane</keyword>
<evidence type="ECO:0000256" key="4">
    <source>
        <dbReference type="ARBA" id="ARBA00023136"/>
    </source>
</evidence>
<feature type="transmembrane region" description="Helical" evidence="5">
    <location>
        <begin position="253"/>
        <end position="278"/>
    </location>
</feature>
<keyword evidence="9" id="KW-1185">Reference proteome</keyword>
<reference evidence="8 9" key="1">
    <citation type="journal article" date="2014" name="Nature">
        <title>Sequential evolution of bacterial morphology by co-option of a developmental regulator.</title>
        <authorList>
            <person name="Jiang C."/>
            <person name="Brown P.J."/>
            <person name="Ducret A."/>
            <person name="Brun Y.V."/>
        </authorList>
    </citation>
    <scope>NUCLEOTIDE SEQUENCE [LARGE SCALE GENOMIC DNA]</scope>
    <source>
        <strain evidence="8 9">DSM 16100</strain>
    </source>
</reference>
<organism evidence="8 9">
    <name type="scientific">Asticcacaulis benevestitus DSM 16100 = ATCC BAA-896</name>
    <dbReference type="NCBI Taxonomy" id="1121022"/>
    <lineage>
        <taxon>Bacteria</taxon>
        <taxon>Pseudomonadati</taxon>
        <taxon>Pseudomonadota</taxon>
        <taxon>Alphaproteobacteria</taxon>
        <taxon>Caulobacterales</taxon>
        <taxon>Caulobacteraceae</taxon>
        <taxon>Asticcacaulis</taxon>
    </lineage>
</organism>
<feature type="transmembrane region" description="Helical" evidence="5">
    <location>
        <begin position="329"/>
        <end position="354"/>
    </location>
</feature>
<evidence type="ECO:0000256" key="2">
    <source>
        <dbReference type="ARBA" id="ARBA00022692"/>
    </source>
</evidence>
<evidence type="ECO:0000256" key="5">
    <source>
        <dbReference type="SAM" id="Phobius"/>
    </source>
</evidence>
<dbReference type="Pfam" id="PF00535">
    <property type="entry name" value="Glycos_transf_2"/>
    <property type="match status" value="1"/>
</dbReference>
<dbReference type="InterPro" id="IPR001173">
    <property type="entry name" value="Glyco_trans_2-like"/>
</dbReference>
<evidence type="ECO:0000256" key="3">
    <source>
        <dbReference type="ARBA" id="ARBA00022989"/>
    </source>
</evidence>
<evidence type="ECO:0000313" key="9">
    <source>
        <dbReference type="Proteomes" id="UP000017837"/>
    </source>
</evidence>
<dbReference type="eggNOG" id="COG0463">
    <property type="taxonomic scope" value="Bacteria"/>
</dbReference>
<feature type="domain" description="Glycosyltransferase 2-like" evidence="6">
    <location>
        <begin position="21"/>
        <end position="183"/>
    </location>
</feature>
<dbReference type="eggNOG" id="COG2246">
    <property type="taxonomic scope" value="Bacteria"/>
</dbReference>
<dbReference type="Proteomes" id="UP000017837">
    <property type="component" value="Unassembled WGS sequence"/>
</dbReference>
<protein>
    <recommendedName>
        <fullName evidence="10">Glycosyltransferase 2-like domain-containing protein</fullName>
    </recommendedName>
</protein>
<evidence type="ECO:0000259" key="6">
    <source>
        <dbReference type="Pfam" id="PF00535"/>
    </source>
</evidence>
<feature type="transmembrane region" description="Helical" evidence="5">
    <location>
        <begin position="360"/>
        <end position="380"/>
    </location>
</feature>
<gene>
    <name evidence="8" type="ORF">ABENE_11880</name>
</gene>
<accession>V4RH56</accession>
<dbReference type="PANTHER" id="PTHR48090">
    <property type="entry name" value="UNDECAPRENYL-PHOSPHATE 4-DEOXY-4-FORMAMIDO-L-ARABINOSE TRANSFERASE-RELATED"/>
    <property type="match status" value="1"/>
</dbReference>
<proteinExistence type="predicted"/>
<dbReference type="AlphaFoldDB" id="V4RH56"/>
<dbReference type="Pfam" id="PF04138">
    <property type="entry name" value="GtrA_DPMS_TM"/>
    <property type="match status" value="1"/>
</dbReference>